<keyword evidence="2" id="KW-0472">Membrane</keyword>
<dbReference type="EMBL" id="JAGEOJ010000001">
    <property type="protein sequence ID" value="MBO2446197.1"/>
    <property type="molecule type" value="Genomic_DNA"/>
</dbReference>
<keyword evidence="2" id="KW-0812">Transmembrane</keyword>
<evidence type="ECO:0000256" key="2">
    <source>
        <dbReference type="SAM" id="Phobius"/>
    </source>
</evidence>
<dbReference type="AlphaFoldDB" id="A0A939T4Q3"/>
<sequence length="362" mass="37409">MAAKTSKDDALDKGGPEESEAAGADATVADETEAVESTAKPAARRKRRVRVIEVLDDEDIDEVLDAMDAEEEAAAEAEAEEEKPAPKAKAAAKTTTAKPAATKAATTKAAATKTVPAKKKPEIIEAEDDEADEEEAEPVRKATADSGSGGSGGGSQDRTIGGVPLIPVIVGVVVIAVLASLAIWQWRSASSSSSKEDDRAEVTKVASQFGDLAANYNASNYQSQMDKAQALMAGDLLDNYKRCTLPNLGNTFKSSPNLSITSKTTGTFVGNVDDRFATAVVAVTIGLNSGQANSQPQSVDGNLIRLSLAKQGGKWKVTQQYASGTNQMSQDCGQSQIPGANGQTPGNGSPSGSPSPTPKPSN</sequence>
<gene>
    <name evidence="3" type="ORF">J4573_03790</name>
</gene>
<name>A0A939T4Q3_9ACTN</name>
<feature type="transmembrane region" description="Helical" evidence="2">
    <location>
        <begin position="165"/>
        <end position="186"/>
    </location>
</feature>
<evidence type="ECO:0000313" key="4">
    <source>
        <dbReference type="Proteomes" id="UP000669179"/>
    </source>
</evidence>
<dbReference type="RefSeq" id="WP_208253755.1">
    <property type="nucleotide sequence ID" value="NZ_JAGEOJ010000001.1"/>
</dbReference>
<keyword evidence="2" id="KW-1133">Transmembrane helix</keyword>
<evidence type="ECO:0000256" key="1">
    <source>
        <dbReference type="SAM" id="MobiDB-lite"/>
    </source>
</evidence>
<feature type="compositionally biased region" description="Pro residues" evidence="1">
    <location>
        <begin position="353"/>
        <end position="362"/>
    </location>
</feature>
<evidence type="ECO:0000313" key="3">
    <source>
        <dbReference type="EMBL" id="MBO2446197.1"/>
    </source>
</evidence>
<accession>A0A939T4Q3</accession>
<evidence type="ECO:0008006" key="5">
    <source>
        <dbReference type="Google" id="ProtNLM"/>
    </source>
</evidence>
<proteinExistence type="predicted"/>
<feature type="compositionally biased region" description="Acidic residues" evidence="1">
    <location>
        <begin position="54"/>
        <end position="81"/>
    </location>
</feature>
<keyword evidence="4" id="KW-1185">Reference proteome</keyword>
<reference evidence="3" key="1">
    <citation type="submission" date="2021-03" db="EMBL/GenBank/DDBJ databases">
        <authorList>
            <person name="Kanchanasin P."/>
            <person name="Saeng-In P."/>
            <person name="Phongsopitanun W."/>
            <person name="Yuki M."/>
            <person name="Kudo T."/>
            <person name="Ohkuma M."/>
            <person name="Tanasupawat S."/>
        </authorList>
    </citation>
    <scope>NUCLEOTIDE SEQUENCE</scope>
    <source>
        <strain evidence="3">GKU 128</strain>
    </source>
</reference>
<feature type="region of interest" description="Disordered" evidence="1">
    <location>
        <begin position="1"/>
        <end position="160"/>
    </location>
</feature>
<protein>
    <recommendedName>
        <fullName evidence="5">Mce-associated membrane protein</fullName>
    </recommendedName>
</protein>
<feature type="region of interest" description="Disordered" evidence="1">
    <location>
        <begin position="325"/>
        <end position="362"/>
    </location>
</feature>
<feature type="compositionally biased region" description="Basic and acidic residues" evidence="1">
    <location>
        <begin position="1"/>
        <end position="16"/>
    </location>
</feature>
<dbReference type="Proteomes" id="UP000669179">
    <property type="component" value="Unassembled WGS sequence"/>
</dbReference>
<feature type="compositionally biased region" description="Low complexity" evidence="1">
    <location>
        <begin position="87"/>
        <end position="115"/>
    </location>
</feature>
<feature type="compositionally biased region" description="Polar residues" evidence="1">
    <location>
        <begin position="325"/>
        <end position="343"/>
    </location>
</feature>
<organism evidence="3 4">
    <name type="scientific">Actinomadura barringtoniae</name>
    <dbReference type="NCBI Taxonomy" id="1427535"/>
    <lineage>
        <taxon>Bacteria</taxon>
        <taxon>Bacillati</taxon>
        <taxon>Actinomycetota</taxon>
        <taxon>Actinomycetes</taxon>
        <taxon>Streptosporangiales</taxon>
        <taxon>Thermomonosporaceae</taxon>
        <taxon>Actinomadura</taxon>
    </lineage>
</organism>
<comment type="caution">
    <text evidence="3">The sequence shown here is derived from an EMBL/GenBank/DDBJ whole genome shotgun (WGS) entry which is preliminary data.</text>
</comment>
<feature type="compositionally biased region" description="Acidic residues" evidence="1">
    <location>
        <begin position="124"/>
        <end position="136"/>
    </location>
</feature>